<dbReference type="PANTHER" id="PTHR21812:SF1">
    <property type="entry name" value="INO80 COMPLEX SUBUNIT E"/>
    <property type="match status" value="1"/>
</dbReference>
<feature type="transmembrane region" description="Helical" evidence="3">
    <location>
        <begin position="391"/>
        <end position="410"/>
    </location>
</feature>
<evidence type="ECO:0000259" key="6">
    <source>
        <dbReference type="Pfam" id="PF24237"/>
    </source>
</evidence>
<feature type="region of interest" description="Disordered" evidence="2">
    <location>
        <begin position="419"/>
        <end position="440"/>
    </location>
</feature>
<feature type="chain" id="PRO_5001728513" evidence="4">
    <location>
        <begin position="23"/>
        <end position="440"/>
    </location>
</feature>
<dbReference type="InterPro" id="IPR055119">
    <property type="entry name" value="Mig18_Fn1"/>
</dbReference>
<name>A0A077Z980_TRITR</name>
<feature type="domain" description="Abnormal cell migration protein 18-like fibronectin type I" evidence="5">
    <location>
        <begin position="81"/>
        <end position="147"/>
    </location>
</feature>
<evidence type="ECO:0000259" key="5">
    <source>
        <dbReference type="Pfam" id="PF23003"/>
    </source>
</evidence>
<accession>A0A077Z980</accession>
<feature type="coiled-coil region" evidence="1">
    <location>
        <begin position="359"/>
        <end position="386"/>
    </location>
</feature>
<feature type="domain" description="Abnormal cell migration protein 18-like fibronectin type I" evidence="5">
    <location>
        <begin position="156"/>
        <end position="218"/>
    </location>
</feature>
<dbReference type="STRING" id="36087.A0A077Z980"/>
<protein>
    <submittedName>
        <fullName evidence="7">Uncharacterized protein</fullName>
    </submittedName>
</protein>
<gene>
    <name evidence="7" type="ORF">TTRE_0000349201</name>
</gene>
<feature type="signal peptide" evidence="4">
    <location>
        <begin position="1"/>
        <end position="22"/>
    </location>
</feature>
<keyword evidence="3" id="KW-0812">Transmembrane</keyword>
<evidence type="ECO:0000256" key="4">
    <source>
        <dbReference type="SAM" id="SignalP"/>
    </source>
</evidence>
<dbReference type="InterPro" id="IPR056515">
    <property type="entry name" value="INO80E_N"/>
</dbReference>
<dbReference type="AlphaFoldDB" id="A0A077Z980"/>
<dbReference type="OrthoDB" id="10329766at2759"/>
<evidence type="ECO:0000256" key="2">
    <source>
        <dbReference type="SAM" id="MobiDB-lite"/>
    </source>
</evidence>
<proteinExistence type="predicted"/>
<evidence type="ECO:0000313" key="7">
    <source>
        <dbReference type="EMBL" id="CDW55220.1"/>
    </source>
</evidence>
<keyword evidence="3" id="KW-0472">Membrane</keyword>
<dbReference type="Proteomes" id="UP000030665">
    <property type="component" value="Unassembled WGS sequence"/>
</dbReference>
<dbReference type="EMBL" id="HG805941">
    <property type="protein sequence ID" value="CDW55220.1"/>
    <property type="molecule type" value="Genomic_DNA"/>
</dbReference>
<feature type="domain" description="INO80 complex subunit E N-terminal" evidence="6">
    <location>
        <begin position="349"/>
        <end position="389"/>
    </location>
</feature>
<dbReference type="GO" id="GO:0031011">
    <property type="term" value="C:Ino80 complex"/>
    <property type="evidence" value="ECO:0007669"/>
    <property type="project" value="InterPro"/>
</dbReference>
<reference evidence="7" key="2">
    <citation type="submission" date="2014-03" db="EMBL/GenBank/DDBJ databases">
        <title>The whipworm genome and dual-species transcriptomics of an intimate host-pathogen interaction.</title>
        <authorList>
            <person name="Foth B.J."/>
            <person name="Tsai I.J."/>
            <person name="Reid A.J."/>
            <person name="Bancroft A.J."/>
            <person name="Nichol S."/>
            <person name="Tracey A."/>
            <person name="Holroyd N."/>
            <person name="Cotton J.A."/>
            <person name="Stanley E.J."/>
            <person name="Zarowiecki M."/>
            <person name="Liu J.Z."/>
            <person name="Huckvale T."/>
            <person name="Cooper P.J."/>
            <person name="Grencis R.K."/>
            <person name="Berriman M."/>
        </authorList>
    </citation>
    <scope>NUCLEOTIDE SEQUENCE [LARGE SCALE GENOMIC DNA]</scope>
</reference>
<dbReference type="Pfam" id="PF23003">
    <property type="entry name" value="Fn1_2"/>
    <property type="match status" value="2"/>
</dbReference>
<reference evidence="7" key="1">
    <citation type="submission" date="2014-01" db="EMBL/GenBank/DDBJ databases">
        <authorList>
            <person name="Aslett M."/>
        </authorList>
    </citation>
    <scope>NUCLEOTIDE SEQUENCE</scope>
</reference>
<keyword evidence="8" id="KW-1185">Reference proteome</keyword>
<keyword evidence="3" id="KW-1133">Transmembrane helix</keyword>
<evidence type="ECO:0000256" key="3">
    <source>
        <dbReference type="SAM" id="Phobius"/>
    </source>
</evidence>
<dbReference type="GO" id="GO:0006338">
    <property type="term" value="P:chromatin remodeling"/>
    <property type="evidence" value="ECO:0007669"/>
    <property type="project" value="InterPro"/>
</dbReference>
<dbReference type="PANTHER" id="PTHR21812">
    <property type="entry name" value="INO80 COMPLEX SUBUNIT E"/>
    <property type="match status" value="1"/>
</dbReference>
<keyword evidence="1" id="KW-0175">Coiled coil</keyword>
<organism evidence="7 8">
    <name type="scientific">Trichuris trichiura</name>
    <name type="common">Whipworm</name>
    <name type="synonym">Trichocephalus trichiurus</name>
    <dbReference type="NCBI Taxonomy" id="36087"/>
    <lineage>
        <taxon>Eukaryota</taxon>
        <taxon>Metazoa</taxon>
        <taxon>Ecdysozoa</taxon>
        <taxon>Nematoda</taxon>
        <taxon>Enoplea</taxon>
        <taxon>Dorylaimia</taxon>
        <taxon>Trichinellida</taxon>
        <taxon>Trichuridae</taxon>
        <taxon>Trichuris</taxon>
    </lineage>
</organism>
<evidence type="ECO:0000256" key="1">
    <source>
        <dbReference type="SAM" id="Coils"/>
    </source>
</evidence>
<dbReference type="Pfam" id="PF24237">
    <property type="entry name" value="INO80E"/>
    <property type="match status" value="1"/>
</dbReference>
<dbReference type="InterPro" id="IPR026678">
    <property type="entry name" value="INO80E"/>
</dbReference>
<keyword evidence="4" id="KW-0732">Signal</keyword>
<sequence>MLCHKVVFCLLVLISLGTIAQCKCVEGNGDQLRGLVWYKENRPVGCCYLGQKIPHNGHFYDDNFKFTCTYSPENGTLFLPVECVRNEKTFAPGQVLADGLLFYSCERYNDFIIEMKVKGCADKSGRKIEIGQTFETRHFVFRCEQRGPMVQAKGIACIVNGKKIDVGESYIEGDFWFYCKQRGRSGIRKEAAGCVYNNVTFLPNERFMKGNFLFKCQVADPAAAGEQVSKHEAVACYHGDPNGNGSFYYAGEHWYLKEKYPNTGYKVVCRRNGENMRAEAMECYFDQGGRRHAVLDGVGFNLNVLTFTRLDGISNVISAMEPGLSSKNMSSGSMNQSDVSAPAAPMTNKEKYRELKKRFKFLVYENEFYQEELRNLQRKLMKLSRDRKYDFTPLWACELIFLLFLLSFLLDRLLMFQRPSDSSDESDSAVPKKVKRTRTR</sequence>
<evidence type="ECO:0000313" key="8">
    <source>
        <dbReference type="Proteomes" id="UP000030665"/>
    </source>
</evidence>